<feature type="region of interest" description="Disordered" evidence="1">
    <location>
        <begin position="478"/>
        <end position="505"/>
    </location>
</feature>
<keyword evidence="4" id="KW-1185">Reference proteome</keyword>
<evidence type="ECO:0000313" key="3">
    <source>
        <dbReference type="EMBL" id="OAD79850.1"/>
    </source>
</evidence>
<evidence type="ECO:0000259" key="2">
    <source>
        <dbReference type="Pfam" id="PF17921"/>
    </source>
</evidence>
<sequence>MLLLEREYRKYVIFNTRSMNSQLQHLTNGQILQDYHNQEPNYYAFLKQNPSLKHNPTATAAAIATVAAAVATAASNTSKPTRVIQSDLPFYYSHHSTAPVLNDQEQYPSFKEFDNIVQEYLQNLSSKKRDKALVDQHRYSLILQVLKDPRNTAISTAQFRFWVKKMFQLAPTNSMDVVCHDNKPVAMREQIYSILVRAHREAHHGGRDKTSALVRRRYSWIPKELIARFVRQCPFCISRRNGCTSPTMNGVPKSPQTQIDQTSSPALPCLSSIDTKPSINTSMDYSVDTKPFEDVSCSEPLWQHDPAYYYQPPPPATAHPNPRMYLSMAASVATTAAAAAVASSSTYIGGPPTPSSPFDASFYYSQQQNNHNHHNHNHNHHHNHHNHNNSNSGMEFLSSSFGGNYYLNDSQAEPYSILDRRSSHNASDISYTDPMDDYPSSSESSCSSLVIIPGSSNDHQTLTQLTQHQQIQALSVLSYASSPPSSEPSLSASPQNLSSDQTTHRIKGEELNRIDTRQASLLANPPVGVQTSQSGYNNGTLFLASANSTFYSPPSPECSESSSPPTSPTDGPSPPPSAYSFVPLSHPSIGNGNTLQNQMDLLSHHRLI</sequence>
<gene>
    <name evidence="3" type="ORF">PHYBLDRAFT_58897</name>
</gene>
<feature type="compositionally biased region" description="Basic residues" evidence="1">
    <location>
        <begin position="371"/>
        <end position="387"/>
    </location>
</feature>
<evidence type="ECO:0000313" key="4">
    <source>
        <dbReference type="Proteomes" id="UP000077315"/>
    </source>
</evidence>
<feature type="region of interest" description="Disordered" evidence="1">
    <location>
        <begin position="552"/>
        <end position="592"/>
    </location>
</feature>
<feature type="region of interest" description="Disordered" evidence="1">
    <location>
        <begin position="368"/>
        <end position="394"/>
    </location>
</feature>
<accession>A0A167QKR5</accession>
<dbReference type="Pfam" id="PF17921">
    <property type="entry name" value="Integrase_H2C2"/>
    <property type="match status" value="1"/>
</dbReference>
<evidence type="ECO:0000256" key="1">
    <source>
        <dbReference type="SAM" id="MobiDB-lite"/>
    </source>
</evidence>
<name>A0A167QKR5_PHYB8</name>
<dbReference type="EMBL" id="KV440972">
    <property type="protein sequence ID" value="OAD79850.1"/>
    <property type="molecule type" value="Genomic_DNA"/>
</dbReference>
<feature type="compositionally biased region" description="Low complexity" evidence="1">
    <location>
        <begin position="478"/>
        <end position="494"/>
    </location>
</feature>
<dbReference type="InParanoid" id="A0A167QKR5"/>
<dbReference type="Proteomes" id="UP000077315">
    <property type="component" value="Unassembled WGS sequence"/>
</dbReference>
<dbReference type="InterPro" id="IPR041588">
    <property type="entry name" value="Integrase_H2C2"/>
</dbReference>
<dbReference type="GeneID" id="29001309"/>
<organism evidence="3 4">
    <name type="scientific">Phycomyces blakesleeanus (strain ATCC 8743b / DSM 1359 / FGSC 10004 / NBRC 33097 / NRRL 1555)</name>
    <dbReference type="NCBI Taxonomy" id="763407"/>
    <lineage>
        <taxon>Eukaryota</taxon>
        <taxon>Fungi</taxon>
        <taxon>Fungi incertae sedis</taxon>
        <taxon>Mucoromycota</taxon>
        <taxon>Mucoromycotina</taxon>
        <taxon>Mucoromycetes</taxon>
        <taxon>Mucorales</taxon>
        <taxon>Phycomycetaceae</taxon>
        <taxon>Phycomyces</taxon>
    </lineage>
</organism>
<feature type="region of interest" description="Disordered" evidence="1">
    <location>
        <begin position="428"/>
        <end position="452"/>
    </location>
</feature>
<reference evidence="4" key="1">
    <citation type="submission" date="2015-06" db="EMBL/GenBank/DDBJ databases">
        <title>Expansion of signal transduction pathways in fungi by whole-genome duplication.</title>
        <authorList>
            <consortium name="DOE Joint Genome Institute"/>
            <person name="Corrochano L.M."/>
            <person name="Kuo A."/>
            <person name="Marcet-Houben M."/>
            <person name="Polaino S."/>
            <person name="Salamov A."/>
            <person name="Villalobos J.M."/>
            <person name="Alvarez M.I."/>
            <person name="Avalos J."/>
            <person name="Benito E.P."/>
            <person name="Benoit I."/>
            <person name="Burger G."/>
            <person name="Camino L.P."/>
            <person name="Canovas D."/>
            <person name="Cerda-Olmedo E."/>
            <person name="Cheng J.-F."/>
            <person name="Dominguez A."/>
            <person name="Elias M."/>
            <person name="Eslava A.P."/>
            <person name="Glaser F."/>
            <person name="Grimwood J."/>
            <person name="Gutierrez G."/>
            <person name="Heitman J."/>
            <person name="Henrissat B."/>
            <person name="Iturriaga E.A."/>
            <person name="Lang B.F."/>
            <person name="Lavin J.L."/>
            <person name="Lee S."/>
            <person name="Li W."/>
            <person name="Lindquist E."/>
            <person name="Lopez-Garcia S."/>
            <person name="Luque E.M."/>
            <person name="Marcos A.T."/>
            <person name="Martin J."/>
            <person name="McCluskey K."/>
            <person name="Medina H.R."/>
            <person name="Miralles-Duran A."/>
            <person name="Miyazaki A."/>
            <person name="Munoz-Torres E."/>
            <person name="Oguiza J.A."/>
            <person name="Ohm R."/>
            <person name="Olmedo M."/>
            <person name="Orejas M."/>
            <person name="Ortiz-Castellanos L."/>
            <person name="Pisabarro A.G."/>
            <person name="Rodriguez-Romero J."/>
            <person name="Ruiz-Herrera J."/>
            <person name="Ruiz-Vazquez R."/>
            <person name="Sanz C."/>
            <person name="Schackwitz W."/>
            <person name="Schmutz J."/>
            <person name="Shahriari M."/>
            <person name="Shelest E."/>
            <person name="Silva-Franco F."/>
            <person name="Soanes D."/>
            <person name="Syed K."/>
            <person name="Tagua V.G."/>
            <person name="Talbot N.J."/>
            <person name="Thon M."/>
            <person name="De vries R.P."/>
            <person name="Wiebenga A."/>
            <person name="Yadav J.S."/>
            <person name="Braun E.L."/>
            <person name="Baker S."/>
            <person name="Garre V."/>
            <person name="Horwitz B."/>
            <person name="Torres-Martinez S."/>
            <person name="Idnurm A."/>
            <person name="Herrera-Estrella A."/>
            <person name="Gabaldon T."/>
            <person name="Grigoriev I.V."/>
        </authorList>
    </citation>
    <scope>NUCLEOTIDE SEQUENCE [LARGE SCALE GENOMIC DNA]</scope>
    <source>
        <strain evidence="4">NRRL 1555(-)</strain>
    </source>
</reference>
<dbReference type="AlphaFoldDB" id="A0A167QKR5"/>
<dbReference type="Gene3D" id="1.10.340.70">
    <property type="match status" value="1"/>
</dbReference>
<dbReference type="OrthoDB" id="2499658at2759"/>
<protein>
    <recommendedName>
        <fullName evidence="2">Integrase zinc-binding domain-containing protein</fullName>
    </recommendedName>
</protein>
<proteinExistence type="predicted"/>
<dbReference type="VEuPathDB" id="FungiDB:PHYBLDRAFT_58897"/>
<feature type="compositionally biased region" description="Pro residues" evidence="1">
    <location>
        <begin position="565"/>
        <end position="577"/>
    </location>
</feature>
<dbReference type="STRING" id="763407.A0A167QKR5"/>
<feature type="domain" description="Integrase zinc-binding" evidence="2">
    <location>
        <begin position="191"/>
        <end position="240"/>
    </location>
</feature>
<dbReference type="RefSeq" id="XP_018297890.1">
    <property type="nucleotide sequence ID" value="XM_018440403.1"/>
</dbReference>